<keyword evidence="1" id="KW-1133">Transmembrane helix</keyword>
<name>A0A412G198_9BACE</name>
<organism evidence="2 3">
    <name type="scientific">Bacteroides caccae</name>
    <dbReference type="NCBI Taxonomy" id="47678"/>
    <lineage>
        <taxon>Bacteria</taxon>
        <taxon>Pseudomonadati</taxon>
        <taxon>Bacteroidota</taxon>
        <taxon>Bacteroidia</taxon>
        <taxon>Bacteroidales</taxon>
        <taxon>Bacteroidaceae</taxon>
        <taxon>Bacteroides</taxon>
    </lineage>
</organism>
<feature type="transmembrane region" description="Helical" evidence="1">
    <location>
        <begin position="110"/>
        <end position="128"/>
    </location>
</feature>
<evidence type="ECO:0000313" key="3">
    <source>
        <dbReference type="Proteomes" id="UP000284205"/>
    </source>
</evidence>
<accession>A0A412G198</accession>
<feature type="transmembrane region" description="Helical" evidence="1">
    <location>
        <begin position="64"/>
        <end position="89"/>
    </location>
</feature>
<proteinExistence type="predicted"/>
<keyword evidence="1" id="KW-0472">Membrane</keyword>
<gene>
    <name evidence="2" type="ORF">DWY26_00060</name>
</gene>
<keyword evidence="1" id="KW-0812">Transmembrane</keyword>
<evidence type="ECO:0000256" key="1">
    <source>
        <dbReference type="SAM" id="Phobius"/>
    </source>
</evidence>
<dbReference type="AlphaFoldDB" id="A0A412G198"/>
<sequence>MPGVFLYPHFVKIPPWAKRSSSRGRTTLRCGTGKIRPRLTGETKQYQQQQFPRKKFNQQQQQQFYLSFSFCFYSFSYTLFSSLGLWFGYGSVFAPCQKAFQKFYFSKKRAIFFYLFFAGFPLFFHSFFHSSSQDIPVRERPFSV</sequence>
<protein>
    <recommendedName>
        <fullName evidence="4">Transmembrane protein</fullName>
    </recommendedName>
</protein>
<dbReference type="Proteomes" id="UP000284205">
    <property type="component" value="Unassembled WGS sequence"/>
</dbReference>
<comment type="caution">
    <text evidence="2">The sequence shown here is derived from an EMBL/GenBank/DDBJ whole genome shotgun (WGS) entry which is preliminary data.</text>
</comment>
<evidence type="ECO:0008006" key="4">
    <source>
        <dbReference type="Google" id="ProtNLM"/>
    </source>
</evidence>
<dbReference type="EMBL" id="QRUO01000001">
    <property type="protein sequence ID" value="RGR74242.1"/>
    <property type="molecule type" value="Genomic_DNA"/>
</dbReference>
<reference evidence="2 3" key="1">
    <citation type="submission" date="2018-08" db="EMBL/GenBank/DDBJ databases">
        <title>A genome reference for cultivated species of the human gut microbiota.</title>
        <authorList>
            <person name="Zou Y."/>
            <person name="Xue W."/>
            <person name="Luo G."/>
        </authorList>
    </citation>
    <scope>NUCLEOTIDE SEQUENCE [LARGE SCALE GENOMIC DNA]</scope>
    <source>
        <strain evidence="2 3">AF24-29LB</strain>
    </source>
</reference>
<evidence type="ECO:0000313" key="2">
    <source>
        <dbReference type="EMBL" id="RGR74242.1"/>
    </source>
</evidence>